<gene>
    <name evidence="8" type="ORF">I2501_03805</name>
</gene>
<keyword evidence="2 6" id="KW-0812">Transmembrane</keyword>
<proteinExistence type="predicted"/>
<dbReference type="Pfam" id="PF07690">
    <property type="entry name" value="MFS_1"/>
    <property type="match status" value="1"/>
</dbReference>
<dbReference type="InterPro" id="IPR020846">
    <property type="entry name" value="MFS_dom"/>
</dbReference>
<dbReference type="RefSeq" id="WP_196192382.1">
    <property type="nucleotide sequence ID" value="NZ_JADPRT010000002.1"/>
</dbReference>
<dbReference type="PANTHER" id="PTHR42910:SF1">
    <property type="entry name" value="MAJOR FACILITATOR SUPERFAMILY (MFS) PROFILE DOMAIN-CONTAINING PROTEIN"/>
    <property type="match status" value="1"/>
</dbReference>
<feature type="transmembrane region" description="Helical" evidence="6">
    <location>
        <begin position="308"/>
        <end position="327"/>
    </location>
</feature>
<dbReference type="SUPFAM" id="SSF103473">
    <property type="entry name" value="MFS general substrate transporter"/>
    <property type="match status" value="1"/>
</dbReference>
<keyword evidence="4 6" id="KW-0472">Membrane</keyword>
<keyword evidence="3 6" id="KW-1133">Transmembrane helix</keyword>
<dbReference type="Proteomes" id="UP000657385">
    <property type="component" value="Unassembled WGS sequence"/>
</dbReference>
<dbReference type="InterPro" id="IPR011701">
    <property type="entry name" value="MFS"/>
</dbReference>
<protein>
    <submittedName>
        <fullName evidence="8">MFS transporter</fullName>
    </submittedName>
</protein>
<evidence type="ECO:0000259" key="7">
    <source>
        <dbReference type="PROSITE" id="PS50850"/>
    </source>
</evidence>
<evidence type="ECO:0000256" key="2">
    <source>
        <dbReference type="ARBA" id="ARBA00022692"/>
    </source>
</evidence>
<dbReference type="GO" id="GO:0005886">
    <property type="term" value="C:plasma membrane"/>
    <property type="evidence" value="ECO:0007669"/>
    <property type="project" value="UniProtKB-SubCell"/>
</dbReference>
<accession>A0A931AYQ3</accession>
<feature type="transmembrane region" description="Helical" evidence="6">
    <location>
        <begin position="398"/>
        <end position="421"/>
    </location>
</feature>
<sequence length="435" mass="44280">MSGSPGRGELAVSAFACGVGVAGMYYAQPLLPALASAFHARRASAAAVVSAGQLGYATGLLLLVPLGDRVARGRLARTLLWLAVPAALLAAFAPTLPVLCVAAAGLGLFGCAAQVLVARTASAAGAERRGRAVGTVMGGLTAGILLARVVSGQVASLWGWRAVYLAAAVLLSAAAVVLSAMTVRSRRWLHYQGARGTARQATPGGASPNQRGHPHRVLAPTRRSRTSAAPRAPSVLQLLAREHLLLARCASGFSIFAAFSVFWTPTAFLLSGSPFHLGEAAIGLFGLTGVAGVLLAQPAGRLCDHGHVRPARFGFSALMVVAFVPLALGRGNLVLLGVGAVLLDLGLRGVQTANQQQIYTLLPASAHSRVTTAYMTSYFVGGACGSALSAAVWARAGWSGVCLLGAAFAALPLIPQVVAALRPRPAPATGSEEAS</sequence>
<feature type="transmembrane region" description="Helical" evidence="6">
    <location>
        <begin position="12"/>
        <end position="31"/>
    </location>
</feature>
<comment type="caution">
    <text evidence="8">The sequence shown here is derived from an EMBL/GenBank/DDBJ whole genome shotgun (WGS) entry which is preliminary data.</text>
</comment>
<evidence type="ECO:0000313" key="9">
    <source>
        <dbReference type="Proteomes" id="UP000657385"/>
    </source>
</evidence>
<dbReference type="EMBL" id="JADPRT010000002">
    <property type="protein sequence ID" value="MBF9067166.1"/>
    <property type="molecule type" value="Genomic_DNA"/>
</dbReference>
<dbReference type="PANTHER" id="PTHR42910">
    <property type="entry name" value="TRANSPORTER SCO4007-RELATED"/>
    <property type="match status" value="1"/>
</dbReference>
<dbReference type="AlphaFoldDB" id="A0A931AYQ3"/>
<feature type="transmembrane region" description="Helical" evidence="6">
    <location>
        <begin position="132"/>
        <end position="150"/>
    </location>
</feature>
<feature type="transmembrane region" description="Helical" evidence="6">
    <location>
        <begin position="162"/>
        <end position="183"/>
    </location>
</feature>
<dbReference type="PROSITE" id="PS50850">
    <property type="entry name" value="MFS"/>
    <property type="match status" value="1"/>
</dbReference>
<feature type="transmembrane region" description="Helical" evidence="6">
    <location>
        <begin position="275"/>
        <end position="296"/>
    </location>
</feature>
<dbReference type="GO" id="GO:0022857">
    <property type="term" value="F:transmembrane transporter activity"/>
    <property type="evidence" value="ECO:0007669"/>
    <property type="project" value="InterPro"/>
</dbReference>
<feature type="domain" description="Major facilitator superfamily (MFS) profile" evidence="7">
    <location>
        <begin position="6"/>
        <end position="424"/>
    </location>
</feature>
<dbReference type="CDD" id="cd17324">
    <property type="entry name" value="MFS_NepI_like"/>
    <property type="match status" value="1"/>
</dbReference>
<evidence type="ECO:0000256" key="6">
    <source>
        <dbReference type="SAM" id="Phobius"/>
    </source>
</evidence>
<dbReference type="InterPro" id="IPR036259">
    <property type="entry name" value="MFS_trans_sf"/>
</dbReference>
<reference evidence="8" key="1">
    <citation type="submission" date="2020-11" db="EMBL/GenBank/DDBJ databases">
        <title>Isolation and identification of active actinomycetes.</title>
        <authorList>
            <person name="Yu B."/>
        </authorList>
    </citation>
    <scope>NUCLEOTIDE SEQUENCE</scope>
    <source>
        <strain evidence="8">NEAU-YB345</strain>
    </source>
</reference>
<feature type="transmembrane region" description="Helical" evidence="6">
    <location>
        <begin position="245"/>
        <end position="263"/>
    </location>
</feature>
<evidence type="ECO:0000256" key="1">
    <source>
        <dbReference type="ARBA" id="ARBA00004651"/>
    </source>
</evidence>
<evidence type="ECO:0000256" key="3">
    <source>
        <dbReference type="ARBA" id="ARBA00022989"/>
    </source>
</evidence>
<comment type="subcellular location">
    <subcellularLocation>
        <location evidence="1">Cell membrane</location>
        <topology evidence="1">Multi-pass membrane protein</topology>
    </subcellularLocation>
</comment>
<evidence type="ECO:0000256" key="5">
    <source>
        <dbReference type="SAM" id="MobiDB-lite"/>
    </source>
</evidence>
<feature type="transmembrane region" description="Helical" evidence="6">
    <location>
        <begin position="43"/>
        <end position="66"/>
    </location>
</feature>
<feature type="transmembrane region" description="Helical" evidence="6">
    <location>
        <begin position="371"/>
        <end position="392"/>
    </location>
</feature>
<evidence type="ECO:0000256" key="4">
    <source>
        <dbReference type="ARBA" id="ARBA00023136"/>
    </source>
</evidence>
<feature type="region of interest" description="Disordered" evidence="5">
    <location>
        <begin position="196"/>
        <end position="229"/>
    </location>
</feature>
<organism evidence="8 9">
    <name type="scientific">Streptacidiphilus fuscans</name>
    <dbReference type="NCBI Taxonomy" id="2789292"/>
    <lineage>
        <taxon>Bacteria</taxon>
        <taxon>Bacillati</taxon>
        <taxon>Actinomycetota</taxon>
        <taxon>Actinomycetes</taxon>
        <taxon>Kitasatosporales</taxon>
        <taxon>Streptomycetaceae</taxon>
        <taxon>Streptacidiphilus</taxon>
    </lineage>
</organism>
<keyword evidence="9" id="KW-1185">Reference proteome</keyword>
<name>A0A931AYQ3_9ACTN</name>
<dbReference type="Gene3D" id="1.20.1250.20">
    <property type="entry name" value="MFS general substrate transporter like domains"/>
    <property type="match status" value="1"/>
</dbReference>
<evidence type="ECO:0000313" key="8">
    <source>
        <dbReference type="EMBL" id="MBF9067166.1"/>
    </source>
</evidence>